<evidence type="ECO:0000256" key="3">
    <source>
        <dbReference type="ARBA" id="ARBA00023157"/>
    </source>
</evidence>
<dbReference type="PROSITE" id="PS00194">
    <property type="entry name" value="THIOREDOXIN_1"/>
    <property type="match status" value="1"/>
</dbReference>
<keyword evidence="2" id="KW-0249">Electron transport</keyword>
<dbReference type="InterPro" id="IPR036249">
    <property type="entry name" value="Thioredoxin-like_sf"/>
</dbReference>
<organism evidence="5">
    <name type="scientific">uncultured Caudovirales phage</name>
    <dbReference type="NCBI Taxonomy" id="2100421"/>
    <lineage>
        <taxon>Viruses</taxon>
        <taxon>Duplodnaviria</taxon>
        <taxon>Heunggongvirae</taxon>
        <taxon>Uroviricota</taxon>
        <taxon>Caudoviricetes</taxon>
        <taxon>Peduoviridae</taxon>
        <taxon>Maltschvirus</taxon>
        <taxon>Maltschvirus maltsch</taxon>
    </lineage>
</organism>
<protein>
    <submittedName>
        <fullName evidence="5">Thioredoxin</fullName>
    </submittedName>
</protein>
<dbReference type="PROSITE" id="PS51352">
    <property type="entry name" value="THIOREDOXIN_2"/>
    <property type="match status" value="1"/>
</dbReference>
<reference evidence="5" key="1">
    <citation type="submission" date="2020-04" db="EMBL/GenBank/DDBJ databases">
        <authorList>
            <person name="Chiriac C."/>
            <person name="Salcher M."/>
            <person name="Ghai R."/>
            <person name="Kavagutti S V."/>
        </authorList>
    </citation>
    <scope>NUCLEOTIDE SEQUENCE</scope>
</reference>
<evidence type="ECO:0000313" key="5">
    <source>
        <dbReference type="EMBL" id="CAB4124514.1"/>
    </source>
</evidence>
<dbReference type="PANTHER" id="PTHR45663:SF11">
    <property type="entry name" value="GEO12009P1"/>
    <property type="match status" value="1"/>
</dbReference>
<dbReference type="CDD" id="cd02947">
    <property type="entry name" value="TRX_family"/>
    <property type="match status" value="1"/>
</dbReference>
<dbReference type="PANTHER" id="PTHR45663">
    <property type="entry name" value="GEO12009P1"/>
    <property type="match status" value="1"/>
</dbReference>
<dbReference type="InterPro" id="IPR013766">
    <property type="entry name" value="Thioredoxin_domain"/>
</dbReference>
<dbReference type="SUPFAM" id="SSF52833">
    <property type="entry name" value="Thioredoxin-like"/>
    <property type="match status" value="1"/>
</dbReference>
<name>A0A6J5KQ47_9CAUD</name>
<dbReference type="InterPro" id="IPR017937">
    <property type="entry name" value="Thioredoxin_CS"/>
</dbReference>
<sequence>MSKKVIKFFADWCGPCKVYAPAFEKVKQELQSEQIQFVEINVENDPDNLAGQYGVRGIPHTVVVQELLQPRSKSGRLGVEELKEFILN</sequence>
<dbReference type="Pfam" id="PF00085">
    <property type="entry name" value="Thioredoxin"/>
    <property type="match status" value="1"/>
</dbReference>
<evidence type="ECO:0000259" key="4">
    <source>
        <dbReference type="PROSITE" id="PS51352"/>
    </source>
</evidence>
<feature type="domain" description="Thioredoxin" evidence="4">
    <location>
        <begin position="1"/>
        <end position="88"/>
    </location>
</feature>
<keyword evidence="1" id="KW-0813">Transport</keyword>
<evidence type="ECO:0000256" key="2">
    <source>
        <dbReference type="ARBA" id="ARBA00022982"/>
    </source>
</evidence>
<proteinExistence type="predicted"/>
<gene>
    <name evidence="5" type="ORF">UFOVP54_6</name>
</gene>
<dbReference type="EMBL" id="LR796188">
    <property type="protein sequence ID" value="CAB4124514.1"/>
    <property type="molecule type" value="Genomic_DNA"/>
</dbReference>
<dbReference type="GO" id="GO:0015035">
    <property type="term" value="F:protein-disulfide reductase activity"/>
    <property type="evidence" value="ECO:0007669"/>
    <property type="project" value="TreeGrafter"/>
</dbReference>
<accession>A0A6J5KQ47</accession>
<keyword evidence="3" id="KW-1015">Disulfide bond</keyword>
<evidence type="ECO:0000256" key="1">
    <source>
        <dbReference type="ARBA" id="ARBA00022448"/>
    </source>
</evidence>
<dbReference type="Gene3D" id="3.40.30.10">
    <property type="entry name" value="Glutaredoxin"/>
    <property type="match status" value="1"/>
</dbReference>